<reference evidence="2 3" key="1">
    <citation type="submission" date="2024-10" db="EMBL/GenBank/DDBJ databases">
        <authorList>
            <person name="Kim D."/>
        </authorList>
    </citation>
    <scope>NUCLEOTIDE SEQUENCE [LARGE SCALE GENOMIC DNA]</scope>
    <source>
        <strain evidence="2">BH-2024</strain>
    </source>
</reference>
<proteinExistence type="predicted"/>
<keyword evidence="3" id="KW-1185">Reference proteome</keyword>
<dbReference type="AlphaFoldDB" id="A0ABD2MEE3"/>
<evidence type="ECO:0000256" key="1">
    <source>
        <dbReference type="SAM" id="MobiDB-lite"/>
    </source>
</evidence>
<dbReference type="EMBL" id="JBICBT010000026">
    <property type="protein sequence ID" value="KAL3125653.1"/>
    <property type="molecule type" value="Genomic_DNA"/>
</dbReference>
<accession>A0ABD2MEE3</accession>
<evidence type="ECO:0000313" key="3">
    <source>
        <dbReference type="Proteomes" id="UP001620626"/>
    </source>
</evidence>
<feature type="compositionally biased region" description="Low complexity" evidence="1">
    <location>
        <begin position="108"/>
        <end position="129"/>
    </location>
</feature>
<organism evidence="2 3">
    <name type="scientific">Heterodera trifolii</name>
    <dbReference type="NCBI Taxonomy" id="157864"/>
    <lineage>
        <taxon>Eukaryota</taxon>
        <taxon>Metazoa</taxon>
        <taxon>Ecdysozoa</taxon>
        <taxon>Nematoda</taxon>
        <taxon>Chromadorea</taxon>
        <taxon>Rhabditida</taxon>
        <taxon>Tylenchina</taxon>
        <taxon>Tylenchomorpha</taxon>
        <taxon>Tylenchoidea</taxon>
        <taxon>Heteroderidae</taxon>
        <taxon>Heteroderinae</taxon>
        <taxon>Heterodera</taxon>
    </lineage>
</organism>
<protein>
    <submittedName>
        <fullName evidence="2">Uncharacterized protein</fullName>
    </submittedName>
</protein>
<name>A0ABD2MEE3_9BILA</name>
<evidence type="ECO:0000313" key="2">
    <source>
        <dbReference type="EMBL" id="KAL3125653.1"/>
    </source>
</evidence>
<dbReference type="Proteomes" id="UP001620626">
    <property type="component" value="Unassembled WGS sequence"/>
</dbReference>
<sequence>MDSALRSNQCSAKCRFLRYQLSDLKNLTLNYGARTEMLEKWAASEHFSPYPFDTTSSISPAVLRESFDLLKQQEKVHEVMADRILRHGNVEMAVVQTALQSLKRTISSSSLSSSSPPPEELLSAASSSPAKKRKLLSSSVPKGLSEVDRDAASLTIAAFTQMKQLFSEQTHALEERVRKIEDGAKAEVELQTDILRKEMDQQFRRQMLEMEERLDQKWTSLMDKERQRAQRIATQSSAVIVPIIASDEPKCLICFDNVTQLEHLGS</sequence>
<feature type="region of interest" description="Disordered" evidence="1">
    <location>
        <begin position="108"/>
        <end position="138"/>
    </location>
</feature>
<gene>
    <name evidence="2" type="ORF">niasHT_001673</name>
</gene>
<comment type="caution">
    <text evidence="2">The sequence shown here is derived from an EMBL/GenBank/DDBJ whole genome shotgun (WGS) entry which is preliminary data.</text>
</comment>